<dbReference type="AlphaFoldDB" id="A0A818URP6"/>
<name>A0A818URP6_9BILA</name>
<evidence type="ECO:0000313" key="3">
    <source>
        <dbReference type="Proteomes" id="UP000663836"/>
    </source>
</evidence>
<organism evidence="2 3">
    <name type="scientific">Rotaria sordida</name>
    <dbReference type="NCBI Taxonomy" id="392033"/>
    <lineage>
        <taxon>Eukaryota</taxon>
        <taxon>Metazoa</taxon>
        <taxon>Spiralia</taxon>
        <taxon>Gnathifera</taxon>
        <taxon>Rotifera</taxon>
        <taxon>Eurotatoria</taxon>
        <taxon>Bdelloidea</taxon>
        <taxon>Philodinida</taxon>
        <taxon>Philodinidae</taxon>
        <taxon>Rotaria</taxon>
    </lineage>
</organism>
<dbReference type="Proteomes" id="UP000663836">
    <property type="component" value="Unassembled WGS sequence"/>
</dbReference>
<sequence length="484" mass="54577">MNYLLSRLAGVKLRNDGIIINCTVYPIILQSVPNRIVGTMAIANMSSEEIYWNHVHFETGVQFPLKFLIIMNDYEMIPDKYILQLHIYELPRENYDLPLWSADKHAFLQRNDKPNFVDFFAHSDREPTKPCLMGVIVNTEHELIDIKNNELLVKIGTMPSIKLNIHRNFFPVLFTITDIPKSQGVNSTFVTVLITNPLSIIAYEARQSVMFNINNECTTLLFKVAEERNMNLTVSMSAHVFTSVSLFSLGATYKIYKNDYLLFEKTELIDKLEFPFITSNTLVPITTATNYTIAANIFGPIPGFSSGGTLFEGVTYTRLVPGTNNNIKISMIYIGPKIGTTIVGKVQQTPVNQSTWPLAGTNLVFTIADQTSGLDESDQFIIFDQTFPIHFTLLAIKSIKQNHQNVLFTITITNHDGTVLWIASTENNQIMYGQLNRLNINVKITANYTCRSPGQGWCSSVSSNNLNAICCSQYKCSGECKLPW</sequence>
<accession>A0A818URP6</accession>
<dbReference type="Proteomes" id="UP000663864">
    <property type="component" value="Unassembled WGS sequence"/>
</dbReference>
<dbReference type="EMBL" id="CAJOBD010000674">
    <property type="protein sequence ID" value="CAF3704521.1"/>
    <property type="molecule type" value="Genomic_DNA"/>
</dbReference>
<protein>
    <submittedName>
        <fullName evidence="2">Uncharacterized protein</fullName>
    </submittedName>
</protein>
<proteinExistence type="predicted"/>
<evidence type="ECO:0000313" key="2">
    <source>
        <dbReference type="EMBL" id="CAF3704521.1"/>
    </source>
</evidence>
<evidence type="ECO:0000313" key="1">
    <source>
        <dbReference type="EMBL" id="CAF1231862.1"/>
    </source>
</evidence>
<gene>
    <name evidence="2" type="ORF">JBS370_LOCUS9725</name>
    <name evidence="1" type="ORF">ZHD862_LOCUS24411</name>
</gene>
<reference evidence="2" key="1">
    <citation type="submission" date="2021-02" db="EMBL/GenBank/DDBJ databases">
        <authorList>
            <person name="Nowell W R."/>
        </authorList>
    </citation>
    <scope>NUCLEOTIDE SEQUENCE</scope>
</reference>
<comment type="caution">
    <text evidence="2">The sequence shown here is derived from an EMBL/GenBank/DDBJ whole genome shotgun (WGS) entry which is preliminary data.</text>
</comment>
<dbReference type="EMBL" id="CAJNOT010001658">
    <property type="protein sequence ID" value="CAF1231862.1"/>
    <property type="molecule type" value="Genomic_DNA"/>
</dbReference>